<dbReference type="PANTHER" id="PTHR48482:SF4">
    <property type="entry name" value="INTERLEUKIN-24"/>
    <property type="match status" value="1"/>
</dbReference>
<keyword evidence="3" id="KW-1017">Isopeptide bond</keyword>
<dbReference type="GO" id="GO:0005615">
    <property type="term" value="C:extracellular space"/>
    <property type="evidence" value="ECO:0007669"/>
    <property type="project" value="UniProtKB-UniRule"/>
</dbReference>
<keyword evidence="4 12" id="KW-0202">Cytokine</keyword>
<organism evidence="13 14">
    <name type="scientific">Papio anubis</name>
    <name type="common">Olive baboon</name>
    <dbReference type="NCBI Taxonomy" id="9555"/>
    <lineage>
        <taxon>Eukaryota</taxon>
        <taxon>Metazoa</taxon>
        <taxon>Chordata</taxon>
        <taxon>Craniata</taxon>
        <taxon>Vertebrata</taxon>
        <taxon>Euteleostomi</taxon>
        <taxon>Mammalia</taxon>
        <taxon>Eutheria</taxon>
        <taxon>Euarchontoglires</taxon>
        <taxon>Primates</taxon>
        <taxon>Haplorrhini</taxon>
        <taxon>Catarrhini</taxon>
        <taxon>Cercopithecidae</taxon>
        <taxon>Cercopithecinae</taxon>
        <taxon>Papio</taxon>
    </lineage>
</organism>
<evidence type="ECO:0000256" key="10">
    <source>
        <dbReference type="ARBA" id="ARBA00023180"/>
    </source>
</evidence>
<comment type="similarity">
    <text evidence="2 12">Belongs to the IL-10 family.</text>
</comment>
<dbReference type="PROSITE" id="PS00520">
    <property type="entry name" value="INTERLEUKIN_10"/>
    <property type="match status" value="1"/>
</dbReference>
<keyword evidence="14" id="KW-1185">Reference proteome</keyword>
<reference evidence="13" key="2">
    <citation type="submission" date="2025-08" db="UniProtKB">
        <authorList>
            <consortium name="Ensembl"/>
        </authorList>
    </citation>
    <scope>IDENTIFICATION</scope>
</reference>
<reference evidence="13" key="3">
    <citation type="submission" date="2025-09" db="UniProtKB">
        <authorList>
            <consortium name="Ensembl"/>
        </authorList>
    </citation>
    <scope>IDENTIFICATION</scope>
</reference>
<dbReference type="Gene3D" id="1.20.1250.10">
    <property type="match status" value="1"/>
</dbReference>
<comment type="function">
    <text evidence="11">Multifunctional cytokine mainly produced by T-cells that plays a regulatory role in immune response, tissue homeostasis, host defense, and oncogenesis. Possesses antiviral functions and induces the type I interferon response during influenza infection. Signals through two receptor complexes IL20RA/IL20RB or IL20RB/IL22RA1. In turn, stimulates the JAK1-STAT3 and MAPK pathways and promotes the secretion of pro-inflammatory mediators including IL8 and MMP1. Intracellularly, maintains endoplasmic reticulum homeostasis by restricting the eIF2alpha-CHOP pathway-mediated stress signal. In addition, acts as a quality control mechanism for the ubiquitin proteasome system by alerting the cell to proteasome dysfunction through activation of PKR/EIF2AK2.</text>
</comment>
<evidence type="ECO:0000256" key="7">
    <source>
        <dbReference type="ARBA" id="ARBA00022729"/>
    </source>
</evidence>
<protein>
    <recommendedName>
        <fullName evidence="12">Interleukin family protein</fullName>
    </recommendedName>
</protein>
<gene>
    <name evidence="13" type="primary">IL24</name>
</gene>
<keyword evidence="8" id="KW-0832">Ubl conjugation</keyword>
<name>A0A096MXN1_PAPAN</name>
<comment type="function">
    <text evidence="12">Immune regulatory cytokine.</text>
</comment>
<dbReference type="GO" id="GO:0006915">
    <property type="term" value="P:apoptotic process"/>
    <property type="evidence" value="ECO:0007669"/>
    <property type="project" value="UniProtKB-KW"/>
</dbReference>
<keyword evidence="7" id="KW-0732">Signal</keyword>
<dbReference type="InterPro" id="IPR020423">
    <property type="entry name" value="IL-10_CS"/>
</dbReference>
<dbReference type="Bgee" id="ENSPANG00000010414">
    <property type="expression patterns" value="Expressed in thymus and 8 other cell types or tissues"/>
</dbReference>
<sequence length="207" mass="23958">MNFQQRLQSLWSLASRPFCPPLLATVSQMQMAVLPCLGLILLLWSQVPGVQGQEFQFGPCQVKGVVPQKLWEAFWAVKDTVQSQDNIRSVRLLQQEVLQNVSDAESCYLVHTLLEFYLKTVFKNYHNRTVEVRTLKSFSTLANNFVLIASQLQPSQENEMFSIRDSAHRRFLLFRRAFKQLDIEAALTKALGEVDILLTWMQQFYKL</sequence>
<keyword evidence="9" id="KW-1015">Disulfide bond</keyword>
<dbReference type="InterPro" id="IPR009079">
    <property type="entry name" value="4_helix_cytokine-like_core"/>
</dbReference>
<proteinExistence type="inferred from homology"/>
<dbReference type="SMR" id="A0A096MXN1"/>
<evidence type="ECO:0000256" key="9">
    <source>
        <dbReference type="ARBA" id="ARBA00023157"/>
    </source>
</evidence>
<evidence type="ECO:0000256" key="12">
    <source>
        <dbReference type="RuleBase" id="RU368043"/>
    </source>
</evidence>
<dbReference type="InterPro" id="IPR020444">
    <property type="entry name" value="IL-24"/>
</dbReference>
<evidence type="ECO:0000256" key="1">
    <source>
        <dbReference type="ARBA" id="ARBA00004613"/>
    </source>
</evidence>
<dbReference type="PRINTS" id="PR01937">
    <property type="entry name" value="INTRLEUKIN24"/>
</dbReference>
<accession>A0A096MXN1</accession>
<evidence type="ECO:0000256" key="8">
    <source>
        <dbReference type="ARBA" id="ARBA00022843"/>
    </source>
</evidence>
<comment type="subcellular location">
    <subcellularLocation>
        <location evidence="1 12">Secreted</location>
    </subcellularLocation>
</comment>
<dbReference type="InterPro" id="IPR020443">
    <property type="entry name" value="IL-10/19/20/24/26"/>
</dbReference>
<keyword evidence="10" id="KW-0325">Glycoprotein</keyword>
<dbReference type="eggNOG" id="ENOG502SUXZ">
    <property type="taxonomic scope" value="Eukaryota"/>
</dbReference>
<evidence type="ECO:0000256" key="6">
    <source>
        <dbReference type="ARBA" id="ARBA00022703"/>
    </source>
</evidence>
<dbReference type="Pfam" id="PF00726">
    <property type="entry name" value="IL10"/>
    <property type="match status" value="1"/>
</dbReference>
<evidence type="ECO:0000256" key="3">
    <source>
        <dbReference type="ARBA" id="ARBA00022499"/>
    </source>
</evidence>
<evidence type="ECO:0000256" key="11">
    <source>
        <dbReference type="ARBA" id="ARBA00057778"/>
    </source>
</evidence>
<dbReference type="OMA" id="WMGKFYR"/>
<dbReference type="PANTHER" id="PTHR48482">
    <property type="entry name" value="INTERLEUKIN-19-RELATED"/>
    <property type="match status" value="1"/>
</dbReference>
<dbReference type="GeneTree" id="ENSGT00950000183124"/>
<dbReference type="Proteomes" id="UP000028761">
    <property type="component" value="Chromosome 1"/>
</dbReference>
<evidence type="ECO:0000313" key="13">
    <source>
        <dbReference type="Ensembl" id="ENSPANP00000004654.3"/>
    </source>
</evidence>
<keyword evidence="6" id="KW-0053">Apoptosis</keyword>
<dbReference type="STRING" id="9555.ENSPANP00000004654"/>
<evidence type="ECO:0000313" key="14">
    <source>
        <dbReference type="Proteomes" id="UP000028761"/>
    </source>
</evidence>
<evidence type="ECO:0000256" key="4">
    <source>
        <dbReference type="ARBA" id="ARBA00022514"/>
    </source>
</evidence>
<reference evidence="13 14" key="1">
    <citation type="submission" date="2012-03" db="EMBL/GenBank/DDBJ databases">
        <title>Whole Genome Assembly of Papio anubis.</title>
        <authorList>
            <person name="Liu Y.L."/>
            <person name="Abraham K.A."/>
            <person name="Akbar H.A."/>
            <person name="Ali S.A."/>
            <person name="Anosike U.A."/>
            <person name="Aqrawi P.A."/>
            <person name="Arias F.A."/>
            <person name="Attaway T.A."/>
            <person name="Awwad R.A."/>
            <person name="Babu C.B."/>
            <person name="Bandaranaike D.B."/>
            <person name="Battles P.B."/>
            <person name="Bell A.B."/>
            <person name="Beltran B.B."/>
            <person name="Berhane-Mersha D.B."/>
            <person name="Bess C.B."/>
            <person name="Bickham C.B."/>
            <person name="Bolden T.B."/>
            <person name="Carter K.C."/>
            <person name="Chau D.C."/>
            <person name="Chavez A.C."/>
            <person name="Clerc-Blankenburg K.C."/>
            <person name="Coyle M.C."/>
            <person name="Dao M.D."/>
            <person name="Davila M.L.D."/>
            <person name="Davy-Carroll L.D."/>
            <person name="Denson S.D."/>
            <person name="Dinh H.D."/>
            <person name="Fernandez S.F."/>
            <person name="Fernando P.F."/>
            <person name="Forbes L.F."/>
            <person name="Francis C.F."/>
            <person name="Francisco L.F."/>
            <person name="Fu Q.F."/>
            <person name="Garcia-Iii R.G."/>
            <person name="Garrett T.G."/>
            <person name="Gross S.G."/>
            <person name="Gubbala S.G."/>
            <person name="Hirani K.H."/>
            <person name="Hogues M.H."/>
            <person name="Hollins B.H."/>
            <person name="Jackson L.J."/>
            <person name="Javaid M.J."/>
            <person name="Jhangiani S.J."/>
            <person name="Johnson A.J."/>
            <person name="Johnson B.J."/>
            <person name="Jones J.J."/>
            <person name="Joshi V.J."/>
            <person name="Kalu J.K."/>
            <person name="Khan N.K."/>
            <person name="Korchina V.K."/>
            <person name="Kovar C.K."/>
            <person name="Lago L.L."/>
            <person name="Lara F.L."/>
            <person name="Le T.-K.L."/>
            <person name="Lee S.L."/>
            <person name="Legall-Iii F.L."/>
            <person name="Lemon S.L."/>
            <person name="Liu J.L."/>
            <person name="Liu Y.-S.L."/>
            <person name="Liyanage D.L."/>
            <person name="Lopez J.L."/>
            <person name="Lorensuhewa L.L."/>
            <person name="Mata R.M."/>
            <person name="Mathew T.M."/>
            <person name="Mercado C.M."/>
            <person name="Mercado I.M."/>
            <person name="Morales K.M."/>
            <person name="Morgan M.M."/>
            <person name="Munidasa M.M."/>
            <person name="Ngo D.N."/>
            <person name="Nguyen L.N."/>
            <person name="Nguyen T.N."/>
            <person name="Nguyen N.N."/>
            <person name="Obregon M.O."/>
            <person name="Okwuonu G.O."/>
            <person name="Ongeri F.O."/>
            <person name="Onwere C.O."/>
            <person name="Osifeso I.O."/>
            <person name="Parra A.P."/>
            <person name="Patil S.P."/>
            <person name="Perez A.P."/>
            <person name="Perez Y.P."/>
            <person name="Pham C.P."/>
            <person name="Pu L.-L.P."/>
            <person name="Puazo M.P."/>
            <person name="Quiroz J.Q."/>
            <person name="Rouhana J.R."/>
            <person name="Ruiz M.R."/>
            <person name="Ruiz S.-J.R."/>
            <person name="Saada N.S."/>
            <person name="Santibanez J.S."/>
            <person name="Scheel M.S."/>
            <person name="Schneider B.S."/>
            <person name="Simmons D.S."/>
            <person name="Sisson I.S."/>
            <person name="Tang L.-Y.T."/>
            <person name="Thornton R.T."/>
            <person name="Tisius J.T."/>
            <person name="Toledanes G.T."/>
            <person name="Trejos Z.T."/>
            <person name="Usmani K.U."/>
            <person name="Varghese R.V."/>
            <person name="Vattathil S.V."/>
            <person name="Vee V.V."/>
            <person name="Walker D.W."/>
            <person name="Weissenberger G.W."/>
            <person name="White C.W."/>
            <person name="Williams A.W."/>
            <person name="Woodworth J.W."/>
            <person name="Wright R.W."/>
            <person name="Zhu Y.Z."/>
            <person name="Han Y.H."/>
            <person name="Newsham I.N."/>
            <person name="Nazareth L.N."/>
            <person name="Worley K.W."/>
            <person name="Muzny D.M."/>
            <person name="Rogers J.R."/>
            <person name="Gibbs R.G."/>
        </authorList>
    </citation>
    <scope>NUCLEOTIDE SEQUENCE [LARGE SCALE GENOMIC DNA]</scope>
</reference>
<evidence type="ECO:0000256" key="5">
    <source>
        <dbReference type="ARBA" id="ARBA00022525"/>
    </source>
</evidence>
<evidence type="ECO:0000256" key="2">
    <source>
        <dbReference type="ARBA" id="ARBA00008813"/>
    </source>
</evidence>
<dbReference type="ExpressionAtlas" id="A0A096MXN1">
    <property type="expression patterns" value="baseline"/>
</dbReference>
<dbReference type="HOGENOM" id="CLU_098690_0_0_1"/>
<dbReference type="GO" id="GO:0005125">
    <property type="term" value="F:cytokine activity"/>
    <property type="evidence" value="ECO:0007669"/>
    <property type="project" value="UniProtKB-UniRule"/>
</dbReference>
<dbReference type="FunFam" id="1.20.1250.10:FF:000038">
    <property type="entry name" value="Interleukin 24"/>
    <property type="match status" value="1"/>
</dbReference>
<dbReference type="Ensembl" id="ENSPANT00000014009.3">
    <property type="protein sequence ID" value="ENSPANP00000004654.3"/>
    <property type="gene ID" value="ENSPANG00000010414.3"/>
</dbReference>
<dbReference type="SUPFAM" id="SSF47266">
    <property type="entry name" value="4-helical cytokines"/>
    <property type="match status" value="1"/>
</dbReference>
<keyword evidence="5 12" id="KW-0964">Secreted</keyword>
<dbReference type="AlphaFoldDB" id="A0A096MXN1"/>